<dbReference type="RefSeq" id="WP_289365446.1">
    <property type="nucleotide sequence ID" value="NZ_JAUCBP010000007.1"/>
</dbReference>
<reference evidence="9 10" key="1">
    <citation type="submission" date="2023-06" db="EMBL/GenBank/DDBJ databases">
        <title>Alteromonas sp. ASW11-36 isolated from intertidal sand.</title>
        <authorList>
            <person name="Li Y."/>
        </authorList>
    </citation>
    <scope>NUCLEOTIDE SEQUENCE [LARGE SCALE GENOMIC DNA]</scope>
    <source>
        <strain evidence="9 10">ASW11-36</strain>
    </source>
</reference>
<dbReference type="InterPro" id="IPR010970">
    <property type="entry name" value="Cys_dSase_SufS"/>
</dbReference>
<comment type="catalytic activity">
    <reaction evidence="6">
        <text>(sulfur carrier)-H + L-cysteine = (sulfur carrier)-SH + L-alanine</text>
        <dbReference type="Rhea" id="RHEA:43892"/>
        <dbReference type="Rhea" id="RHEA-COMP:14737"/>
        <dbReference type="Rhea" id="RHEA-COMP:14739"/>
        <dbReference type="ChEBI" id="CHEBI:29917"/>
        <dbReference type="ChEBI" id="CHEBI:35235"/>
        <dbReference type="ChEBI" id="CHEBI:57972"/>
        <dbReference type="ChEBI" id="CHEBI:64428"/>
        <dbReference type="EC" id="2.8.1.7"/>
    </reaction>
</comment>
<evidence type="ECO:0000256" key="5">
    <source>
        <dbReference type="ARBA" id="ARBA00022898"/>
    </source>
</evidence>
<evidence type="ECO:0000313" key="9">
    <source>
        <dbReference type="EMBL" id="MDM7861094.1"/>
    </source>
</evidence>
<keyword evidence="9" id="KW-0032">Aminotransferase</keyword>
<name>A0ABT7SYK6_9ALTE</name>
<comment type="caution">
    <text evidence="9">The sequence shown here is derived from an EMBL/GenBank/DDBJ whole genome shotgun (WGS) entry which is preliminary data.</text>
</comment>
<dbReference type="Pfam" id="PF02657">
    <property type="entry name" value="SufE"/>
    <property type="match status" value="1"/>
</dbReference>
<accession>A0ABT7SYK6</accession>
<dbReference type="EMBL" id="JAUCBP010000007">
    <property type="protein sequence ID" value="MDM7861094.1"/>
    <property type="molecule type" value="Genomic_DNA"/>
</dbReference>
<dbReference type="CDD" id="cd06453">
    <property type="entry name" value="SufS_like"/>
    <property type="match status" value="1"/>
</dbReference>
<dbReference type="Gene3D" id="3.40.640.10">
    <property type="entry name" value="Type I PLP-dependent aspartate aminotransferase-like (Major domain)"/>
    <property type="match status" value="1"/>
</dbReference>
<keyword evidence="10" id="KW-1185">Reference proteome</keyword>
<dbReference type="GO" id="GO:0008483">
    <property type="term" value="F:transaminase activity"/>
    <property type="evidence" value="ECO:0007669"/>
    <property type="project" value="UniProtKB-KW"/>
</dbReference>
<comment type="cofactor">
    <cofactor evidence="1">
        <name>pyridoxal 5'-phosphate</name>
        <dbReference type="ChEBI" id="CHEBI:597326"/>
    </cofactor>
</comment>
<feature type="domain" description="Fe-S metabolism associated" evidence="8">
    <location>
        <begin position="417"/>
        <end position="534"/>
    </location>
</feature>
<evidence type="ECO:0000313" key="10">
    <source>
        <dbReference type="Proteomes" id="UP001234343"/>
    </source>
</evidence>
<evidence type="ECO:0000256" key="4">
    <source>
        <dbReference type="ARBA" id="ARBA00022679"/>
    </source>
</evidence>
<protein>
    <recommendedName>
        <fullName evidence="3">cysteine desulfurase</fullName>
        <ecNumber evidence="3">2.8.1.7</ecNumber>
    </recommendedName>
</protein>
<dbReference type="Pfam" id="PF00266">
    <property type="entry name" value="Aminotran_5"/>
    <property type="match status" value="1"/>
</dbReference>
<dbReference type="InterPro" id="IPR020578">
    <property type="entry name" value="Aminotrans_V_PyrdxlP_BS"/>
</dbReference>
<dbReference type="Gene3D" id="3.90.1010.10">
    <property type="match status" value="1"/>
</dbReference>
<gene>
    <name evidence="9" type="ORF">QTP81_10845</name>
</gene>
<evidence type="ECO:0000256" key="6">
    <source>
        <dbReference type="ARBA" id="ARBA00050776"/>
    </source>
</evidence>
<sequence length="535" mass="57888">MSIRDHFPYFQQSTGIYADSAATTHKTQAVIERTVEFLTRDYATVHRSAYRAGNNATNKFEATRQKVAAFIGSPSANQIIFTKGATESLNVLATTLGNSELLSGSEILVCGSEHHANLLPWQQLAEKRGLTLKIMPINSAGQLEVERALAMVTPATAIVAIAQVSNALGNEYPIKRFIDAAHAHKALSVIDGTQAVAHMPVDMRELACDFYVFSAHKMYGPTGVGVLYGKAELLDALPPYQLGGEMVAQATFSRASWQSKPLKFEAGTPNIAGVVAFAAAVDFLAKHLKTIQEHEKTLAVNLYRGLKAIEGLRMLGDFGQGISSIPLVSFILDSVHHHDVALLMDKASVAVRSGHHCAMPLMDVLQVSGTTRISLAAYNTVEEVEAIVDALKKALVMEANATVETVSDAELPIATAIRTATGWDAVYRQIMLAGKQLPVLALELRGEATKVVGCEADVWLHKVIQRTGNTAYAAYSPSKIVRGLLAVVLERANSLAPEQQVRFDYHQHLEAIGLQRFLSDSRQNGINAVIQAIKS</sequence>
<proteinExistence type="inferred from homology"/>
<dbReference type="InterPro" id="IPR000192">
    <property type="entry name" value="Aminotrans_V_dom"/>
</dbReference>
<evidence type="ECO:0000259" key="8">
    <source>
        <dbReference type="Pfam" id="PF02657"/>
    </source>
</evidence>
<feature type="domain" description="Aminotransferase class V" evidence="7">
    <location>
        <begin position="16"/>
        <end position="386"/>
    </location>
</feature>
<evidence type="ECO:0000256" key="1">
    <source>
        <dbReference type="ARBA" id="ARBA00001933"/>
    </source>
</evidence>
<dbReference type="PANTHER" id="PTHR43586:SF8">
    <property type="entry name" value="CYSTEINE DESULFURASE 1, CHLOROPLASTIC"/>
    <property type="match status" value="1"/>
</dbReference>
<evidence type="ECO:0000256" key="2">
    <source>
        <dbReference type="ARBA" id="ARBA00010447"/>
    </source>
</evidence>
<dbReference type="Proteomes" id="UP001234343">
    <property type="component" value="Unassembled WGS sequence"/>
</dbReference>
<dbReference type="InterPro" id="IPR015422">
    <property type="entry name" value="PyrdxlP-dep_Trfase_small"/>
</dbReference>
<evidence type="ECO:0000256" key="3">
    <source>
        <dbReference type="ARBA" id="ARBA00012239"/>
    </source>
</evidence>
<dbReference type="SUPFAM" id="SSF82649">
    <property type="entry name" value="SufE/NifU"/>
    <property type="match status" value="1"/>
</dbReference>
<dbReference type="InterPro" id="IPR015421">
    <property type="entry name" value="PyrdxlP-dep_Trfase_major"/>
</dbReference>
<dbReference type="Gene3D" id="3.90.1150.10">
    <property type="entry name" value="Aspartate Aminotransferase, domain 1"/>
    <property type="match status" value="1"/>
</dbReference>
<dbReference type="InterPro" id="IPR015424">
    <property type="entry name" value="PyrdxlP-dep_Trfase"/>
</dbReference>
<comment type="similarity">
    <text evidence="2">Belongs to the class-V pyridoxal-phosphate-dependent aminotransferase family. Csd subfamily.</text>
</comment>
<dbReference type="SUPFAM" id="SSF53383">
    <property type="entry name" value="PLP-dependent transferases"/>
    <property type="match status" value="1"/>
</dbReference>
<dbReference type="PANTHER" id="PTHR43586">
    <property type="entry name" value="CYSTEINE DESULFURASE"/>
    <property type="match status" value="1"/>
</dbReference>
<evidence type="ECO:0000259" key="7">
    <source>
        <dbReference type="Pfam" id="PF00266"/>
    </source>
</evidence>
<keyword evidence="5" id="KW-0663">Pyridoxal phosphate</keyword>
<organism evidence="9 10">
    <name type="scientific">Alteromonas arenosi</name>
    <dbReference type="NCBI Taxonomy" id="3055817"/>
    <lineage>
        <taxon>Bacteria</taxon>
        <taxon>Pseudomonadati</taxon>
        <taxon>Pseudomonadota</taxon>
        <taxon>Gammaproteobacteria</taxon>
        <taxon>Alteromonadales</taxon>
        <taxon>Alteromonadaceae</taxon>
        <taxon>Alteromonas/Salinimonas group</taxon>
        <taxon>Alteromonas</taxon>
    </lineage>
</organism>
<dbReference type="PROSITE" id="PS00595">
    <property type="entry name" value="AA_TRANSFER_CLASS_5"/>
    <property type="match status" value="1"/>
</dbReference>
<keyword evidence="4" id="KW-0808">Transferase</keyword>
<dbReference type="EC" id="2.8.1.7" evidence="3"/>
<dbReference type="InterPro" id="IPR003808">
    <property type="entry name" value="Fe-S_metab-assoc_dom"/>
</dbReference>